<evidence type="ECO:0000313" key="3">
    <source>
        <dbReference type="Proteomes" id="UP000003160"/>
    </source>
</evidence>
<feature type="transmembrane region" description="Helical" evidence="1">
    <location>
        <begin position="15"/>
        <end position="33"/>
    </location>
</feature>
<dbReference type="Proteomes" id="UP000003160">
    <property type="component" value="Unassembled WGS sequence"/>
</dbReference>
<organism evidence="2 3">
    <name type="scientific">Hallella bergensis DSM 17361</name>
    <dbReference type="NCBI Taxonomy" id="585502"/>
    <lineage>
        <taxon>Bacteria</taxon>
        <taxon>Pseudomonadati</taxon>
        <taxon>Bacteroidota</taxon>
        <taxon>Bacteroidia</taxon>
        <taxon>Bacteroidales</taxon>
        <taxon>Prevotellaceae</taxon>
        <taxon>Hallella</taxon>
    </lineage>
</organism>
<evidence type="ECO:0000256" key="1">
    <source>
        <dbReference type="SAM" id="Phobius"/>
    </source>
</evidence>
<dbReference type="HOGENOM" id="CLU_1762707_0_0_10"/>
<accession>D1PZU9</accession>
<keyword evidence="3" id="KW-1185">Reference proteome</keyword>
<keyword evidence="1" id="KW-1133">Transmembrane helix</keyword>
<name>D1PZU9_9BACT</name>
<dbReference type="AlphaFoldDB" id="D1PZU9"/>
<keyword evidence="1" id="KW-0812">Transmembrane</keyword>
<gene>
    <name evidence="2" type="ORF">HMPREF0645_2484</name>
</gene>
<proteinExistence type="predicted"/>
<reference evidence="2 3" key="1">
    <citation type="submission" date="2009-10" db="EMBL/GenBank/DDBJ databases">
        <authorList>
            <person name="Qin X."/>
            <person name="Bachman B."/>
            <person name="Battles P."/>
            <person name="Bell A."/>
            <person name="Bess C."/>
            <person name="Bickham C."/>
            <person name="Chaboub L."/>
            <person name="Chen D."/>
            <person name="Coyle M."/>
            <person name="Deiros D.R."/>
            <person name="Dinh H."/>
            <person name="Forbes L."/>
            <person name="Fowler G."/>
            <person name="Francisco L."/>
            <person name="Fu Q."/>
            <person name="Gubbala S."/>
            <person name="Hale W."/>
            <person name="Han Y."/>
            <person name="Hemphill L."/>
            <person name="Highlander S.K."/>
            <person name="Hirani K."/>
            <person name="Hogues M."/>
            <person name="Jackson L."/>
            <person name="Jakkamsetti A."/>
            <person name="Javaid M."/>
            <person name="Jiang H."/>
            <person name="Korchina V."/>
            <person name="Kovar C."/>
            <person name="Lara F."/>
            <person name="Lee S."/>
            <person name="Mata R."/>
            <person name="Mathew T."/>
            <person name="Moen C."/>
            <person name="Morales K."/>
            <person name="Munidasa M."/>
            <person name="Nazareth L."/>
            <person name="Ngo R."/>
            <person name="Nguyen L."/>
            <person name="Okwuonu G."/>
            <person name="Ongeri F."/>
            <person name="Patil S."/>
            <person name="Petrosino J."/>
            <person name="Pham C."/>
            <person name="Pham P."/>
            <person name="Pu L.-L."/>
            <person name="Puazo M."/>
            <person name="Raj R."/>
            <person name="Reid J."/>
            <person name="Rouhana J."/>
            <person name="Saada N."/>
            <person name="Shang Y."/>
            <person name="Simmons D."/>
            <person name="Thornton R."/>
            <person name="Warren J."/>
            <person name="Weissenberger G."/>
            <person name="Zhang J."/>
            <person name="Zhang L."/>
            <person name="Zhou C."/>
            <person name="Zhu D."/>
            <person name="Muzny D."/>
            <person name="Worley K."/>
            <person name="Gibbs R."/>
        </authorList>
    </citation>
    <scope>NUCLEOTIDE SEQUENCE [LARGE SCALE GENOMIC DNA]</scope>
    <source>
        <strain evidence="2 3">DSM 17361</strain>
    </source>
</reference>
<dbReference type="EMBL" id="ACKS01000093">
    <property type="protein sequence ID" value="EFA43091.1"/>
    <property type="molecule type" value="Genomic_DNA"/>
</dbReference>
<protein>
    <submittedName>
        <fullName evidence="2">Uncharacterized protein</fullName>
    </submittedName>
</protein>
<sequence>ANVTKMCIKTFQLLVNHYLCSIYIFMAKNLLLLQLKIGGKTRLSQGPSALVLQVLRPDICRSQAAYRRNGEHPLLKGQSHRRGFGHGVRSVHEDSLPQAVEDLQGFSSNMLRASHSGSDGHNLLGTQLRRGDHEGLAKRRGALVQVH</sequence>
<evidence type="ECO:0000313" key="2">
    <source>
        <dbReference type="EMBL" id="EFA43091.1"/>
    </source>
</evidence>
<comment type="caution">
    <text evidence="2">The sequence shown here is derived from an EMBL/GenBank/DDBJ whole genome shotgun (WGS) entry which is preliminary data.</text>
</comment>
<feature type="non-terminal residue" evidence="2">
    <location>
        <position position="1"/>
    </location>
</feature>
<keyword evidence="1" id="KW-0472">Membrane</keyword>